<dbReference type="EC" id="2.4.1.-" evidence="11"/>
<keyword evidence="12" id="KW-0732">Signal</keyword>
<proteinExistence type="inferred from homology"/>
<dbReference type="GO" id="GO:0005789">
    <property type="term" value="C:endoplasmic reticulum membrane"/>
    <property type="evidence" value="ECO:0007669"/>
    <property type="project" value="UniProtKB-SubCell"/>
</dbReference>
<accession>A0A6A6P0B1</accession>
<dbReference type="Proteomes" id="UP000799766">
    <property type="component" value="Unassembled WGS sequence"/>
</dbReference>
<keyword evidence="3" id="KW-0337">GPI-anchor biosynthesis</keyword>
<evidence type="ECO:0000256" key="1">
    <source>
        <dbReference type="ARBA" id="ARBA00004477"/>
    </source>
</evidence>
<name>A0A6A6P0B1_9PEZI</name>
<feature type="transmembrane region" description="Helical" evidence="11">
    <location>
        <begin position="208"/>
        <end position="232"/>
    </location>
</feature>
<keyword evidence="5 13" id="KW-0808">Transferase</keyword>
<reference evidence="13" key="1">
    <citation type="journal article" date="2020" name="Stud. Mycol.">
        <title>101 Dothideomycetes genomes: a test case for predicting lifestyles and emergence of pathogens.</title>
        <authorList>
            <person name="Haridas S."/>
            <person name="Albert R."/>
            <person name="Binder M."/>
            <person name="Bloem J."/>
            <person name="Labutti K."/>
            <person name="Salamov A."/>
            <person name="Andreopoulos B."/>
            <person name="Baker S."/>
            <person name="Barry K."/>
            <person name="Bills G."/>
            <person name="Bluhm B."/>
            <person name="Cannon C."/>
            <person name="Castanera R."/>
            <person name="Culley D."/>
            <person name="Daum C."/>
            <person name="Ezra D."/>
            <person name="Gonzalez J."/>
            <person name="Henrissat B."/>
            <person name="Kuo A."/>
            <person name="Liang C."/>
            <person name="Lipzen A."/>
            <person name="Lutzoni F."/>
            <person name="Magnuson J."/>
            <person name="Mondo S."/>
            <person name="Nolan M."/>
            <person name="Ohm R."/>
            <person name="Pangilinan J."/>
            <person name="Park H.-J."/>
            <person name="Ramirez L."/>
            <person name="Alfaro M."/>
            <person name="Sun H."/>
            <person name="Tritt A."/>
            <person name="Yoshinaga Y."/>
            <person name="Zwiers L.-H."/>
            <person name="Turgeon B."/>
            <person name="Goodwin S."/>
            <person name="Spatafora J."/>
            <person name="Crous P."/>
            <person name="Grigoriev I."/>
        </authorList>
    </citation>
    <scope>NUCLEOTIDE SEQUENCE</scope>
    <source>
        <strain evidence="13">ATCC 16933</strain>
    </source>
</reference>
<comment type="pathway">
    <text evidence="2">Glycolipid biosynthesis; glycosylphosphatidylinositol-anchor biosynthesis.</text>
</comment>
<dbReference type="GO" id="GO:0000026">
    <property type="term" value="F:alpha-1,2-mannosyltransferase activity"/>
    <property type="evidence" value="ECO:0007669"/>
    <property type="project" value="TreeGrafter"/>
</dbReference>
<feature type="chain" id="PRO_5025543770" description="Mannosyltransferase" evidence="12">
    <location>
        <begin position="18"/>
        <end position="511"/>
    </location>
</feature>
<evidence type="ECO:0000256" key="11">
    <source>
        <dbReference type="RuleBase" id="RU363075"/>
    </source>
</evidence>
<evidence type="ECO:0000256" key="3">
    <source>
        <dbReference type="ARBA" id="ARBA00022502"/>
    </source>
</evidence>
<sequence>MWRRAYLFLVLVRLYFALSPSYLHPDENFQGPEIIAGRVFSYQVHLTWEFTAVQPIRSSFPLWLVYGLPMFVLRAIWEGFGHDEITPVMVYWALRALMFILSFVLEDWALWELVQSPRYRRSAVLLTASCYVTWTFQTHTFSNSVETLAVLWSLVLAGRIVEDKHSGLFASALLAFVFVLGTFNRITFLAFVIIPALRLLPHFRRKPLSLLVIVSVATCTAFSAVVLDTIFYSSEALTLDKLFKHPIITPINNLLYNASVDNLSEHGLHPYYQHLIVNLPQLLGPAFPLAFLTYRKTIRLACAVTGIVALSLFPHQEPRFLLPTVPLILSSLRIPRNYFRLWVATWVIFNVFMGLLLGIFHQGGVIPMQAHIASWQEPHAVLWWKTYSPPRWLLDGSSESIRTIDLMGMPADSVIKNITGTIRCPEDGSFPKELGKPESVILVAPRSAVFLDRFVLPEAEAQVTLEELWHYSNHINLDDVDFGDDGVWPTLKRVVGRRGLVLWKAQKKCEK</sequence>
<evidence type="ECO:0000256" key="6">
    <source>
        <dbReference type="ARBA" id="ARBA00022692"/>
    </source>
</evidence>
<keyword evidence="9 11" id="KW-0472">Membrane</keyword>
<comment type="subcellular location">
    <subcellularLocation>
        <location evidence="1 11">Endoplasmic reticulum membrane</location>
        <topology evidence="1 11">Multi-pass membrane protein</topology>
    </subcellularLocation>
</comment>
<evidence type="ECO:0000256" key="7">
    <source>
        <dbReference type="ARBA" id="ARBA00022824"/>
    </source>
</evidence>
<keyword evidence="8 11" id="KW-1133">Transmembrane helix</keyword>
<evidence type="ECO:0000256" key="5">
    <source>
        <dbReference type="ARBA" id="ARBA00022679"/>
    </source>
</evidence>
<feature type="transmembrane region" description="Helical" evidence="11">
    <location>
        <begin position="168"/>
        <end position="196"/>
    </location>
</feature>
<dbReference type="PANTHER" id="PTHR22760:SF3">
    <property type="entry name" value="GPI MANNOSYLTRANSFERASE 4"/>
    <property type="match status" value="1"/>
</dbReference>
<dbReference type="EMBL" id="MU001681">
    <property type="protein sequence ID" value="KAF2457192.1"/>
    <property type="molecule type" value="Genomic_DNA"/>
</dbReference>
<dbReference type="InterPro" id="IPR005599">
    <property type="entry name" value="GPI_mannosylTrfase"/>
</dbReference>
<dbReference type="OrthoDB" id="10066429at2759"/>
<evidence type="ECO:0000256" key="2">
    <source>
        <dbReference type="ARBA" id="ARBA00004687"/>
    </source>
</evidence>
<gene>
    <name evidence="13" type="ORF">BDY21DRAFT_36558</name>
</gene>
<evidence type="ECO:0000256" key="10">
    <source>
        <dbReference type="ARBA" id="ARBA00038466"/>
    </source>
</evidence>
<dbReference type="GO" id="GO:0006506">
    <property type="term" value="P:GPI anchor biosynthetic process"/>
    <property type="evidence" value="ECO:0007669"/>
    <property type="project" value="UniProtKB-KW"/>
</dbReference>
<evidence type="ECO:0000256" key="12">
    <source>
        <dbReference type="SAM" id="SignalP"/>
    </source>
</evidence>
<evidence type="ECO:0000256" key="9">
    <source>
        <dbReference type="ARBA" id="ARBA00023136"/>
    </source>
</evidence>
<feature type="transmembrane region" description="Helical" evidence="11">
    <location>
        <begin position="339"/>
        <end position="360"/>
    </location>
</feature>
<feature type="signal peptide" evidence="12">
    <location>
        <begin position="1"/>
        <end position="17"/>
    </location>
</feature>
<feature type="transmembrane region" description="Helical" evidence="11">
    <location>
        <begin position="89"/>
        <end position="111"/>
    </location>
</feature>
<keyword evidence="6 11" id="KW-0812">Transmembrane</keyword>
<keyword evidence="14" id="KW-1185">Reference proteome</keyword>
<dbReference type="AlphaFoldDB" id="A0A6A6P0B1"/>
<evidence type="ECO:0000256" key="8">
    <source>
        <dbReference type="ARBA" id="ARBA00022989"/>
    </source>
</evidence>
<keyword evidence="4 11" id="KW-0328">Glycosyltransferase</keyword>
<evidence type="ECO:0000256" key="4">
    <source>
        <dbReference type="ARBA" id="ARBA00022676"/>
    </source>
</evidence>
<organism evidence="13 14">
    <name type="scientific">Lineolata rhizophorae</name>
    <dbReference type="NCBI Taxonomy" id="578093"/>
    <lineage>
        <taxon>Eukaryota</taxon>
        <taxon>Fungi</taxon>
        <taxon>Dikarya</taxon>
        <taxon>Ascomycota</taxon>
        <taxon>Pezizomycotina</taxon>
        <taxon>Dothideomycetes</taxon>
        <taxon>Dothideomycetes incertae sedis</taxon>
        <taxon>Lineolatales</taxon>
        <taxon>Lineolataceae</taxon>
        <taxon>Lineolata</taxon>
    </lineage>
</organism>
<feature type="transmembrane region" description="Helical" evidence="11">
    <location>
        <begin position="271"/>
        <end position="291"/>
    </location>
</feature>
<comment type="similarity">
    <text evidence="10">Belongs to the glycosyltransferase 22 family. PIGZ subfamily.</text>
</comment>
<evidence type="ECO:0000313" key="13">
    <source>
        <dbReference type="EMBL" id="KAF2457192.1"/>
    </source>
</evidence>
<feature type="transmembrane region" description="Helical" evidence="11">
    <location>
        <begin position="60"/>
        <end position="77"/>
    </location>
</feature>
<keyword evidence="7 11" id="KW-0256">Endoplasmic reticulum</keyword>
<protein>
    <recommendedName>
        <fullName evidence="11">Mannosyltransferase</fullName>
        <ecNumber evidence="11">2.4.1.-</ecNumber>
    </recommendedName>
</protein>
<evidence type="ECO:0000313" key="14">
    <source>
        <dbReference type="Proteomes" id="UP000799766"/>
    </source>
</evidence>
<dbReference type="PANTHER" id="PTHR22760">
    <property type="entry name" value="GLYCOSYLTRANSFERASE"/>
    <property type="match status" value="1"/>
</dbReference>
<dbReference type="Pfam" id="PF03901">
    <property type="entry name" value="Glyco_transf_22"/>
    <property type="match status" value="1"/>
</dbReference>